<dbReference type="AlphaFoldDB" id="A0AAN4YHD9"/>
<accession>A0AAN4YHD9</accession>
<comment type="caution">
    <text evidence="1">The sequence shown here is derived from an EMBL/GenBank/DDBJ whole genome shotgun (WGS) entry which is preliminary data.</text>
</comment>
<dbReference type="Proteomes" id="UP001165205">
    <property type="component" value="Unassembled WGS sequence"/>
</dbReference>
<proteinExistence type="predicted"/>
<evidence type="ECO:0000313" key="1">
    <source>
        <dbReference type="EMBL" id="GMG26762.1"/>
    </source>
</evidence>
<gene>
    <name evidence="1" type="ORF">Aory04_000350400</name>
</gene>
<protein>
    <submittedName>
        <fullName evidence="1">Unnamed protein product</fullName>
    </submittedName>
</protein>
<evidence type="ECO:0000313" key="2">
    <source>
        <dbReference type="Proteomes" id="UP001165205"/>
    </source>
</evidence>
<reference evidence="1" key="1">
    <citation type="submission" date="2023-04" db="EMBL/GenBank/DDBJ databases">
        <title>Aspergillus oryzae NBRC 4228.</title>
        <authorList>
            <person name="Ichikawa N."/>
            <person name="Sato H."/>
            <person name="Tonouchi N."/>
        </authorList>
    </citation>
    <scope>NUCLEOTIDE SEQUENCE</scope>
    <source>
        <strain evidence="1">NBRC 4228</strain>
    </source>
</reference>
<dbReference type="EMBL" id="BSYA01000029">
    <property type="protein sequence ID" value="GMG26762.1"/>
    <property type="molecule type" value="Genomic_DNA"/>
</dbReference>
<sequence length="68" mass="7762">MCELWSCSIVEPIPDVNGLAVSCRNQGQSNTTILRFVCRPWEEDSDLKTPKINHPLLKIMSTETRTEE</sequence>
<name>A0AAN4YHD9_ASPOZ</name>
<organism evidence="1 2">
    <name type="scientific">Aspergillus oryzae</name>
    <name type="common">Yellow koji mold</name>
    <dbReference type="NCBI Taxonomy" id="5062"/>
    <lineage>
        <taxon>Eukaryota</taxon>
        <taxon>Fungi</taxon>
        <taxon>Dikarya</taxon>
        <taxon>Ascomycota</taxon>
        <taxon>Pezizomycotina</taxon>
        <taxon>Eurotiomycetes</taxon>
        <taxon>Eurotiomycetidae</taxon>
        <taxon>Eurotiales</taxon>
        <taxon>Aspergillaceae</taxon>
        <taxon>Aspergillus</taxon>
        <taxon>Aspergillus subgen. Circumdati</taxon>
    </lineage>
</organism>